<name>A0A358HMX9_9PROT</name>
<dbReference type="STRING" id="168935.AUP42_18315"/>
<dbReference type="PANTHER" id="PTHR30535">
    <property type="entry name" value="VITAMIN B12-BINDING PROTEIN"/>
    <property type="match status" value="1"/>
</dbReference>
<sequence>MNMIMNMTIRLIAGLAAGLLSISFAHAEMMTLTDIAGRSVSVNVPIQRAVLGEGRQLYIIAALDRENPTKRIVGWRKDLMEADPATYKAYLAKFPEFADVPTFDGLEQSLIDIETTIAQKPDAVFLNIGIKKAVEEANYVEKLGALDIPVIYVDFRNDPERNTEPSIRLFGKLFDQEARAEAFIDFRAEEIARVTDKLLLTDVNRPKVFIDRAAGFYEDCCHSFGAGNFGAMVEMAGGENIAKDLIPGTFGQINAEQVIVSNPDHIIVTSAQWDAYVPGGRWVPVGAGADANLVKSKLEYYPTRPAYRGIAAQKTHAFHAVWHQFYNSPYQFVAIQKMAKWFHPDLFADLDPDDTFRELHDRFLPIDYQPGYFGSLQEKDE</sequence>
<evidence type="ECO:0000313" key="5">
    <source>
        <dbReference type="Proteomes" id="UP000264179"/>
    </source>
</evidence>
<evidence type="ECO:0000313" key="6">
    <source>
        <dbReference type="Proteomes" id="UP000264753"/>
    </source>
</evidence>
<dbReference type="PROSITE" id="PS50983">
    <property type="entry name" value="FE_B12_PBP"/>
    <property type="match status" value="1"/>
</dbReference>
<dbReference type="Proteomes" id="UP000264179">
    <property type="component" value="Unassembled WGS sequence"/>
</dbReference>
<accession>A0A358HMX9</accession>
<dbReference type="CDD" id="cd01139">
    <property type="entry name" value="TroA_f"/>
    <property type="match status" value="1"/>
</dbReference>
<evidence type="ECO:0000259" key="2">
    <source>
        <dbReference type="PROSITE" id="PS50983"/>
    </source>
</evidence>
<dbReference type="EMBL" id="DOOG01000015">
    <property type="protein sequence ID" value="HBU96546.1"/>
    <property type="molecule type" value="Genomic_DNA"/>
</dbReference>
<dbReference type="EMBL" id="DPOP01000016">
    <property type="protein sequence ID" value="HCW65869.1"/>
    <property type="molecule type" value="Genomic_DNA"/>
</dbReference>
<reference evidence="5 6" key="1">
    <citation type="journal article" date="2018" name="Nat. Biotechnol.">
        <title>A standardized bacterial taxonomy based on genome phylogeny substantially revises the tree of life.</title>
        <authorList>
            <person name="Parks D.H."/>
            <person name="Chuvochina M."/>
            <person name="Waite D.W."/>
            <person name="Rinke C."/>
            <person name="Skarshewski A."/>
            <person name="Chaumeil P.A."/>
            <person name="Hugenholtz P."/>
        </authorList>
    </citation>
    <scope>NUCLEOTIDE SEQUENCE [LARGE SCALE GENOMIC DNA]</scope>
    <source>
        <strain evidence="3">UBA8707</strain>
        <strain evidence="4">UBA9881</strain>
    </source>
</reference>
<dbReference type="SUPFAM" id="SSF53807">
    <property type="entry name" value="Helical backbone' metal receptor"/>
    <property type="match status" value="1"/>
</dbReference>
<gene>
    <name evidence="3" type="ORF">DEF21_01405</name>
    <name evidence="4" type="ORF">DHR80_01390</name>
</gene>
<organism evidence="3 6">
    <name type="scientific">Thalassospira lucentensis</name>
    <dbReference type="NCBI Taxonomy" id="168935"/>
    <lineage>
        <taxon>Bacteria</taxon>
        <taxon>Pseudomonadati</taxon>
        <taxon>Pseudomonadota</taxon>
        <taxon>Alphaproteobacteria</taxon>
        <taxon>Rhodospirillales</taxon>
        <taxon>Thalassospiraceae</taxon>
        <taxon>Thalassospira</taxon>
    </lineage>
</organism>
<dbReference type="Gene3D" id="3.40.50.1980">
    <property type="entry name" value="Nitrogenase molybdenum iron protein domain"/>
    <property type="match status" value="2"/>
</dbReference>
<dbReference type="AlphaFoldDB" id="A0A358HMX9"/>
<feature type="domain" description="Fe/B12 periplasmic-binding" evidence="2">
    <location>
        <begin position="48"/>
        <end position="350"/>
    </location>
</feature>
<comment type="caution">
    <text evidence="3">The sequence shown here is derived from an EMBL/GenBank/DDBJ whole genome shotgun (WGS) entry which is preliminary data.</text>
</comment>
<protein>
    <submittedName>
        <fullName evidence="3">ABC transporter substrate-binding protein</fullName>
    </submittedName>
</protein>
<dbReference type="PANTHER" id="PTHR30535:SF34">
    <property type="entry name" value="MOLYBDATE-BINDING PROTEIN MOLA"/>
    <property type="match status" value="1"/>
</dbReference>
<dbReference type="Proteomes" id="UP000264753">
    <property type="component" value="Unassembled WGS sequence"/>
</dbReference>
<feature type="chain" id="PRO_5033783225" evidence="1">
    <location>
        <begin position="28"/>
        <end position="381"/>
    </location>
</feature>
<dbReference type="InterPro" id="IPR002491">
    <property type="entry name" value="ABC_transptr_periplasmic_BD"/>
</dbReference>
<keyword evidence="1" id="KW-0732">Signal</keyword>
<evidence type="ECO:0000313" key="3">
    <source>
        <dbReference type="EMBL" id="HBU96546.1"/>
    </source>
</evidence>
<evidence type="ECO:0000313" key="4">
    <source>
        <dbReference type="EMBL" id="HCW65869.1"/>
    </source>
</evidence>
<dbReference type="Pfam" id="PF01497">
    <property type="entry name" value="Peripla_BP_2"/>
    <property type="match status" value="1"/>
</dbReference>
<evidence type="ECO:0000256" key="1">
    <source>
        <dbReference type="SAM" id="SignalP"/>
    </source>
</evidence>
<dbReference type="InterPro" id="IPR050902">
    <property type="entry name" value="ABC_Transporter_SBP"/>
</dbReference>
<feature type="signal peptide" evidence="1">
    <location>
        <begin position="1"/>
        <end position="27"/>
    </location>
</feature>
<proteinExistence type="predicted"/>